<protein>
    <recommendedName>
        <fullName evidence="1">KAP NTPase domain-containing protein</fullName>
    </recommendedName>
</protein>
<dbReference type="AlphaFoldDB" id="A0A1E5GD96"/>
<dbReference type="EMBL" id="MIJY01000043">
    <property type="protein sequence ID" value="OEG10693.1"/>
    <property type="molecule type" value="Genomic_DNA"/>
</dbReference>
<feature type="domain" description="KAP NTPase" evidence="1">
    <location>
        <begin position="28"/>
        <end position="286"/>
    </location>
</feature>
<name>A0A1E5GD96_9ENTE</name>
<evidence type="ECO:0000313" key="2">
    <source>
        <dbReference type="EMBL" id="OEG10693.1"/>
    </source>
</evidence>
<dbReference type="InterPro" id="IPR027417">
    <property type="entry name" value="P-loop_NTPase"/>
</dbReference>
<dbReference type="Gene3D" id="3.40.50.300">
    <property type="entry name" value="P-loop containing nucleotide triphosphate hydrolases"/>
    <property type="match status" value="1"/>
</dbReference>
<dbReference type="InterPro" id="IPR011646">
    <property type="entry name" value="KAP_P-loop"/>
</dbReference>
<dbReference type="RefSeq" id="WP_069664474.1">
    <property type="nucleotide sequence ID" value="NZ_JBHUJJ010000001.1"/>
</dbReference>
<accession>A0A1E5GD96</accession>
<dbReference type="Proteomes" id="UP000095094">
    <property type="component" value="Unassembled WGS sequence"/>
</dbReference>
<sequence length="434" mass="51131">MKLKNKIDCHNPEELKRVLELDSLKRNKHLNNIMRIFNDLESSVTLSLDGGWGTGKSVFAKKLEYLSNESQNEQENEFPQVDASVLNDFRTQFDIYYFNSWEYDMYEKPLEIFLYDLIKHRKRIMDRQDKNVDRLDKVIKKGILPVANSTLKLLSGGTVDFDDLSSGETKDEKLLKSATYVDDLKERINEVLEILTEEKKIVIIIDELDRCKPTFAVELLEIIKHYFSYEKISYIICSNKNQLSHTVKKYYGSDFNGFGYLDRFIDLEYNLPIPDTKEYLNQVLNVSNASKFPYNELVKVNCSYFDLSLREINKYVFISEIIINRFKRKDSRASKNFDLFYNLIFPLYCFGLKLTHPNNYKNFLENSGVDELEGYIDENKDYFERILDLNTPESEGYLPDKKSILLTKKYYSDLFSTRDMEPLENLKEALSLFN</sequence>
<gene>
    <name evidence="2" type="ORF">BCR25_09545</name>
</gene>
<dbReference type="Pfam" id="PF07693">
    <property type="entry name" value="KAP_NTPase"/>
    <property type="match status" value="1"/>
</dbReference>
<dbReference type="InterPro" id="IPR052754">
    <property type="entry name" value="NTPase_KAP_P-loop"/>
</dbReference>
<comment type="caution">
    <text evidence="2">The sequence shown here is derived from an EMBL/GenBank/DDBJ whole genome shotgun (WGS) entry which is preliminary data.</text>
</comment>
<dbReference type="PANTHER" id="PTHR22674:SF6">
    <property type="entry name" value="NTPASE KAP FAMILY P-LOOP DOMAIN-CONTAINING PROTEIN 1"/>
    <property type="match status" value="1"/>
</dbReference>
<evidence type="ECO:0000259" key="1">
    <source>
        <dbReference type="Pfam" id="PF07693"/>
    </source>
</evidence>
<dbReference type="PANTHER" id="PTHR22674">
    <property type="entry name" value="NTPASE, KAP FAMILY P-LOOP DOMAIN-CONTAINING 1"/>
    <property type="match status" value="1"/>
</dbReference>
<evidence type="ECO:0000313" key="3">
    <source>
        <dbReference type="Proteomes" id="UP000095094"/>
    </source>
</evidence>
<organism evidence="2 3">
    <name type="scientific">Enterococcus termitis</name>
    <dbReference type="NCBI Taxonomy" id="332950"/>
    <lineage>
        <taxon>Bacteria</taxon>
        <taxon>Bacillati</taxon>
        <taxon>Bacillota</taxon>
        <taxon>Bacilli</taxon>
        <taxon>Lactobacillales</taxon>
        <taxon>Enterococcaceae</taxon>
        <taxon>Enterococcus</taxon>
    </lineage>
</organism>
<reference evidence="3" key="1">
    <citation type="submission" date="2016-09" db="EMBL/GenBank/DDBJ databases">
        <authorList>
            <person name="Gulvik C.A."/>
        </authorList>
    </citation>
    <scope>NUCLEOTIDE SEQUENCE [LARGE SCALE GENOMIC DNA]</scope>
    <source>
        <strain evidence="3">LMG 8895</strain>
    </source>
</reference>
<dbReference type="SUPFAM" id="SSF52540">
    <property type="entry name" value="P-loop containing nucleoside triphosphate hydrolases"/>
    <property type="match status" value="1"/>
</dbReference>
<dbReference type="OrthoDB" id="9795864at2"/>
<keyword evidence="3" id="KW-1185">Reference proteome</keyword>
<proteinExistence type="predicted"/>